<reference evidence="2" key="2">
    <citation type="submission" date="2016-01" db="EMBL/GenBank/DDBJ databases">
        <title>Diatom-associated endosymboitic cyanobacterium lacks core nitrogen metabolism enzymes.</title>
        <authorList>
            <person name="Hilton J.A."/>
            <person name="Foster R.A."/>
            <person name="Tripp H.J."/>
            <person name="Carter B.J."/>
            <person name="Zehr J.P."/>
            <person name="Villareal T.A."/>
        </authorList>
    </citation>
    <scope>NUCLEOTIDE SEQUENCE [LARGE SCALE GENOMIC DNA]</scope>
    <source>
        <strain evidence="2">HH01</strain>
    </source>
</reference>
<comment type="caution">
    <text evidence="1">The sequence shown here is derived from an EMBL/GenBank/DDBJ whole genome shotgun (WGS) entry which is preliminary data.</text>
</comment>
<evidence type="ECO:0000313" key="2">
    <source>
        <dbReference type="Proteomes" id="UP000053051"/>
    </source>
</evidence>
<gene>
    <name evidence="1" type="ORF">RINTHH_14500</name>
</gene>
<keyword evidence="2" id="KW-1185">Reference proteome</keyword>
<dbReference type="AlphaFoldDB" id="M1X2X9"/>
<sequence length="45" mass="5181">MGIAVKGLAKFTEGYHYPYLVKFYQPVLEKPVKSLVNSFSPKKNY</sequence>
<accession>M1X2X9</accession>
<reference evidence="1 2" key="1">
    <citation type="submission" date="2012-05" db="EMBL/GenBank/DDBJ databases">
        <authorList>
            <person name="Hilton J."/>
        </authorList>
    </citation>
    <scope>NUCLEOTIDE SEQUENCE [LARGE SCALE GENOMIC DNA]</scope>
    <source>
        <strain evidence="1 2">HH01</strain>
    </source>
</reference>
<proteinExistence type="predicted"/>
<dbReference type="EMBL" id="CAIY01000049">
    <property type="protein sequence ID" value="CCH67605.1"/>
    <property type="molecule type" value="Genomic_DNA"/>
</dbReference>
<evidence type="ECO:0000313" key="1">
    <source>
        <dbReference type="EMBL" id="CCH67605.1"/>
    </source>
</evidence>
<name>M1X2X9_9NOST</name>
<organism evidence="1 2">
    <name type="scientific">Richelia intracellularis HH01</name>
    <dbReference type="NCBI Taxonomy" id="1165094"/>
    <lineage>
        <taxon>Bacteria</taxon>
        <taxon>Bacillati</taxon>
        <taxon>Cyanobacteriota</taxon>
        <taxon>Cyanophyceae</taxon>
        <taxon>Nostocales</taxon>
        <taxon>Nostocaceae</taxon>
        <taxon>Richelia</taxon>
    </lineage>
</organism>
<protein>
    <submittedName>
        <fullName evidence="1">Uncharacterized protein</fullName>
    </submittedName>
</protein>
<dbReference type="Proteomes" id="UP000053051">
    <property type="component" value="Unassembled WGS sequence"/>
</dbReference>